<name>A0A6G3X855_9ACTN</name>
<dbReference type="EMBL" id="JAAGMN010004981">
    <property type="protein sequence ID" value="NEE13985.1"/>
    <property type="molecule type" value="Genomic_DNA"/>
</dbReference>
<protein>
    <submittedName>
        <fullName evidence="1">Uncharacterized protein</fullName>
    </submittedName>
</protein>
<sequence>SWRGNDYVDEAGWTALGLPRDAYRTVRAALEAVREAFRGPQSVADGSHGGLVTGGIDFAVGRLGGAFGDRLLVGAIDFN</sequence>
<reference evidence="1" key="1">
    <citation type="submission" date="2020-01" db="EMBL/GenBank/DDBJ databases">
        <title>Insect and environment-associated Actinomycetes.</title>
        <authorList>
            <person name="Currrie C."/>
            <person name="Chevrette M."/>
            <person name="Carlson C."/>
            <person name="Stubbendieck R."/>
            <person name="Wendt-Pienkowski E."/>
        </authorList>
    </citation>
    <scope>NUCLEOTIDE SEQUENCE</scope>
    <source>
        <strain evidence="1">SID7499</strain>
    </source>
</reference>
<comment type="caution">
    <text evidence="1">The sequence shown here is derived from an EMBL/GenBank/DDBJ whole genome shotgun (WGS) entry which is preliminary data.</text>
</comment>
<organism evidence="1">
    <name type="scientific">Streptomyces sp. SID7499</name>
    <dbReference type="NCBI Taxonomy" id="2706086"/>
    <lineage>
        <taxon>Bacteria</taxon>
        <taxon>Bacillati</taxon>
        <taxon>Actinomycetota</taxon>
        <taxon>Actinomycetes</taxon>
        <taxon>Kitasatosporales</taxon>
        <taxon>Streptomycetaceae</taxon>
        <taxon>Streptomyces</taxon>
    </lineage>
</organism>
<gene>
    <name evidence="1" type="ORF">G3M58_46955</name>
</gene>
<proteinExistence type="predicted"/>
<dbReference type="AlphaFoldDB" id="A0A6G3X855"/>
<accession>A0A6G3X855</accession>
<feature type="non-terminal residue" evidence="1">
    <location>
        <position position="1"/>
    </location>
</feature>
<feature type="non-terminal residue" evidence="1">
    <location>
        <position position="79"/>
    </location>
</feature>
<evidence type="ECO:0000313" key="1">
    <source>
        <dbReference type="EMBL" id="NEE13985.1"/>
    </source>
</evidence>